<comment type="caution">
    <text evidence="2">The sequence shown here is derived from an EMBL/GenBank/DDBJ whole genome shotgun (WGS) entry which is preliminary data.</text>
</comment>
<dbReference type="PANTHER" id="PTHR14611">
    <property type="entry name" value="TECTONIC FAMILY MEMBER"/>
    <property type="match status" value="1"/>
</dbReference>
<dbReference type="EMBL" id="JBGBPQ010000010">
    <property type="protein sequence ID" value="KAL1518606.1"/>
    <property type="molecule type" value="Genomic_DNA"/>
</dbReference>
<dbReference type="InterPro" id="IPR040354">
    <property type="entry name" value="TCTN1-3"/>
</dbReference>
<dbReference type="InterPro" id="IPR057724">
    <property type="entry name" value="TCTN1-3_N"/>
</dbReference>
<dbReference type="Pfam" id="PF25752">
    <property type="entry name" value="DUF1619_N"/>
    <property type="match status" value="1"/>
</dbReference>
<dbReference type="Proteomes" id="UP001515480">
    <property type="component" value="Unassembled WGS sequence"/>
</dbReference>
<protein>
    <recommendedName>
        <fullName evidence="1">Tectonic-1-3 N-terminal domain-containing protein</fullName>
    </recommendedName>
</protein>
<feature type="domain" description="Tectonic-1-3 N-terminal" evidence="1">
    <location>
        <begin position="92"/>
        <end position="178"/>
    </location>
</feature>
<accession>A0AB34JAN5</accession>
<keyword evidence="3" id="KW-1185">Reference proteome</keyword>
<gene>
    <name evidence="2" type="ORF">AB1Y20_002894</name>
</gene>
<dbReference type="AlphaFoldDB" id="A0AB34JAN5"/>
<proteinExistence type="predicted"/>
<evidence type="ECO:0000313" key="2">
    <source>
        <dbReference type="EMBL" id="KAL1518606.1"/>
    </source>
</evidence>
<evidence type="ECO:0000313" key="3">
    <source>
        <dbReference type="Proteomes" id="UP001515480"/>
    </source>
</evidence>
<sequence length="645" mass="68227">MGGAGAARRGVAGARDVAAMTARGARHRPLLRVRASLLVVALLPHASHAAHEALFPWAAAEESFFTAASAPGDPDTCCGSAIVGDPRYVESKQYTCTCDLTTNACDDGCCCDPDCSATQTLQVFACASNASVVVEQRVRQCSDQLADVNLPDSVITTGYTTLELDGLLCIVADNSVSEGSYLRDPVETSALTTEEIAEEILTNSPTTFDTWLDEADAVQPQASFYTLDQPVQGDACTSSTSDAGCEQLVDLLVPARADDGSCNAEQRVPFLRDIAPFTCTLASPLAPTSLADECTYSLNPGFLRTIATAAAPRSSASQRNTTVFVANANGVYAQVQQLSDSSYSNGICLNAMVEYQLRFIVLDGVIQSVSAYIRLANVTAGDETALTLTYGVAFEYANQGVSRATSGRPGYERGLPLLVADGTLASLRLRRDGLFMLPSGTKGECAPSGAHGTQVLFDEWFAKSCAYSYTLSELEASCSSSLGAADPILTALNLSLTSSVAAYVGAYGDSHPGSPDDWVPLTVSLPASAFDRTWDAASQSCRNVLSGIHLKILSADVGNVLLPVRKVIGAQLEITTQTVITRRCAIGRRCNTVFSISASTSFTTLPREGRAYEFVPQTPQLIPSLPADFFYPFFLGDDSIDADST</sequence>
<dbReference type="PANTHER" id="PTHR14611:SF2">
    <property type="entry name" value="TECTONIC"/>
    <property type="match status" value="1"/>
</dbReference>
<name>A0AB34JAN5_PRYPA</name>
<reference evidence="2 3" key="1">
    <citation type="journal article" date="2024" name="Science">
        <title>Giant polyketide synthase enzymes in the biosynthesis of giant marine polyether toxins.</title>
        <authorList>
            <person name="Fallon T.R."/>
            <person name="Shende V.V."/>
            <person name="Wierzbicki I.H."/>
            <person name="Pendleton A.L."/>
            <person name="Watervoot N.F."/>
            <person name="Auber R.P."/>
            <person name="Gonzalez D.J."/>
            <person name="Wisecaver J.H."/>
            <person name="Moore B.S."/>
        </authorList>
    </citation>
    <scope>NUCLEOTIDE SEQUENCE [LARGE SCALE GENOMIC DNA]</scope>
    <source>
        <strain evidence="2 3">12B1</strain>
    </source>
</reference>
<organism evidence="2 3">
    <name type="scientific">Prymnesium parvum</name>
    <name type="common">Toxic golden alga</name>
    <dbReference type="NCBI Taxonomy" id="97485"/>
    <lineage>
        <taxon>Eukaryota</taxon>
        <taxon>Haptista</taxon>
        <taxon>Haptophyta</taxon>
        <taxon>Prymnesiophyceae</taxon>
        <taxon>Prymnesiales</taxon>
        <taxon>Prymnesiaceae</taxon>
        <taxon>Prymnesium</taxon>
    </lineage>
</organism>
<evidence type="ECO:0000259" key="1">
    <source>
        <dbReference type="Pfam" id="PF25752"/>
    </source>
</evidence>